<gene>
    <name evidence="1" type="ORF">RPERSI_LOCUS26043</name>
</gene>
<protein>
    <submittedName>
        <fullName evidence="1">3613_t:CDS:1</fullName>
    </submittedName>
</protein>
<dbReference type="EMBL" id="CAJVQC010087687">
    <property type="protein sequence ID" value="CAG8823544.1"/>
    <property type="molecule type" value="Genomic_DNA"/>
</dbReference>
<comment type="caution">
    <text evidence="1">The sequence shown here is derived from an EMBL/GenBank/DDBJ whole genome shotgun (WGS) entry which is preliminary data.</text>
</comment>
<organism evidence="1 2">
    <name type="scientific">Racocetra persica</name>
    <dbReference type="NCBI Taxonomy" id="160502"/>
    <lineage>
        <taxon>Eukaryota</taxon>
        <taxon>Fungi</taxon>
        <taxon>Fungi incertae sedis</taxon>
        <taxon>Mucoromycota</taxon>
        <taxon>Glomeromycotina</taxon>
        <taxon>Glomeromycetes</taxon>
        <taxon>Diversisporales</taxon>
        <taxon>Gigasporaceae</taxon>
        <taxon>Racocetra</taxon>
    </lineage>
</organism>
<reference evidence="1" key="1">
    <citation type="submission" date="2021-06" db="EMBL/GenBank/DDBJ databases">
        <authorList>
            <person name="Kallberg Y."/>
            <person name="Tangrot J."/>
            <person name="Rosling A."/>
        </authorList>
    </citation>
    <scope>NUCLEOTIDE SEQUENCE</scope>
    <source>
        <strain evidence="1">MA461A</strain>
    </source>
</reference>
<sequence>MDLELLLNFSKNFAKYLEKPDEYNVIVRIGEGPNIKIFKAHSFVLKAQCPYFKAGLSSEWVKKEGDKIVFEKQNISADVFEIIL</sequence>
<feature type="non-terminal residue" evidence="1">
    <location>
        <position position="84"/>
    </location>
</feature>
<evidence type="ECO:0000313" key="1">
    <source>
        <dbReference type="EMBL" id="CAG8823544.1"/>
    </source>
</evidence>
<keyword evidence="2" id="KW-1185">Reference proteome</keyword>
<name>A0ACA9S3M3_9GLOM</name>
<evidence type="ECO:0000313" key="2">
    <source>
        <dbReference type="Proteomes" id="UP000789920"/>
    </source>
</evidence>
<proteinExistence type="predicted"/>
<dbReference type="Proteomes" id="UP000789920">
    <property type="component" value="Unassembled WGS sequence"/>
</dbReference>
<accession>A0ACA9S3M3</accession>